<evidence type="ECO:0000313" key="1">
    <source>
        <dbReference type="EMBL" id="TDV24135.1"/>
    </source>
</evidence>
<sequence>MKENMQKINPTKIQLFKIYKMTDKLKKSISKFASYEIDRLLPILYIGDDIIFGEVRNVDQVQENEDVTDLYNHEKMWDSALYYKNFYRMNSKILNEYIYEDEETISLGQVSEVNELNILDKLKYYFTTLDADTKLTYIYPKKNTQSKSIVH</sequence>
<accession>A0A4R7UES1</accession>
<evidence type="ECO:0000313" key="2">
    <source>
        <dbReference type="Proteomes" id="UP000295757"/>
    </source>
</evidence>
<dbReference type="RefSeq" id="WP_134110079.1">
    <property type="nucleotide sequence ID" value="NZ_SOCN01000001.1"/>
</dbReference>
<dbReference type="OrthoDB" id="401279at2"/>
<dbReference type="Proteomes" id="UP000295757">
    <property type="component" value="Unassembled WGS sequence"/>
</dbReference>
<organism evidence="1 2">
    <name type="scientific">Mycoplasmopsis mustelae</name>
    <dbReference type="NCBI Taxonomy" id="171289"/>
    <lineage>
        <taxon>Bacteria</taxon>
        <taxon>Bacillati</taxon>
        <taxon>Mycoplasmatota</taxon>
        <taxon>Mycoplasmoidales</taxon>
        <taxon>Metamycoplasmataceae</taxon>
        <taxon>Mycoplasmopsis</taxon>
    </lineage>
</organism>
<proteinExistence type="predicted"/>
<gene>
    <name evidence="1" type="ORF">BCF59_0082</name>
</gene>
<protein>
    <submittedName>
        <fullName evidence="1">Uncharacterized protein</fullName>
    </submittedName>
</protein>
<comment type="caution">
    <text evidence="1">The sequence shown here is derived from an EMBL/GenBank/DDBJ whole genome shotgun (WGS) entry which is preliminary data.</text>
</comment>
<reference evidence="1 2" key="1">
    <citation type="submission" date="2019-03" db="EMBL/GenBank/DDBJ databases">
        <title>Genomic Encyclopedia of Archaeal and Bacterial Type Strains, Phase II (KMG-II): from individual species to whole genera.</title>
        <authorList>
            <person name="Goeker M."/>
        </authorList>
    </citation>
    <scope>NUCLEOTIDE SEQUENCE [LARGE SCALE GENOMIC DNA]</scope>
    <source>
        <strain evidence="1 2">ATCC 35214</strain>
    </source>
</reference>
<keyword evidence="2" id="KW-1185">Reference proteome</keyword>
<name>A0A4R7UES1_9BACT</name>
<dbReference type="AlphaFoldDB" id="A0A4R7UES1"/>
<dbReference type="EMBL" id="SOCN01000001">
    <property type="protein sequence ID" value="TDV24135.1"/>
    <property type="molecule type" value="Genomic_DNA"/>
</dbReference>